<reference evidence="2" key="1">
    <citation type="journal article" date="2020" name="Stud. Mycol.">
        <title>101 Dothideomycetes genomes: a test case for predicting lifestyles and emergence of pathogens.</title>
        <authorList>
            <person name="Haridas S."/>
            <person name="Albert R."/>
            <person name="Binder M."/>
            <person name="Bloem J."/>
            <person name="Labutti K."/>
            <person name="Salamov A."/>
            <person name="Andreopoulos B."/>
            <person name="Baker S."/>
            <person name="Barry K."/>
            <person name="Bills G."/>
            <person name="Bluhm B."/>
            <person name="Cannon C."/>
            <person name="Castanera R."/>
            <person name="Culley D."/>
            <person name="Daum C."/>
            <person name="Ezra D."/>
            <person name="Gonzalez J."/>
            <person name="Henrissat B."/>
            <person name="Kuo A."/>
            <person name="Liang C."/>
            <person name="Lipzen A."/>
            <person name="Lutzoni F."/>
            <person name="Magnuson J."/>
            <person name="Mondo S."/>
            <person name="Nolan M."/>
            <person name="Ohm R."/>
            <person name="Pangilinan J."/>
            <person name="Park H.-J."/>
            <person name="Ramirez L."/>
            <person name="Alfaro M."/>
            <person name="Sun H."/>
            <person name="Tritt A."/>
            <person name="Yoshinaga Y."/>
            <person name="Zwiers L.-H."/>
            <person name="Turgeon B."/>
            <person name="Goodwin S."/>
            <person name="Spatafora J."/>
            <person name="Crous P."/>
            <person name="Grigoriev I."/>
        </authorList>
    </citation>
    <scope>NUCLEOTIDE SEQUENCE</scope>
    <source>
        <strain evidence="2">CBS 110217</strain>
    </source>
</reference>
<dbReference type="OrthoDB" id="5386682at2759"/>
<dbReference type="PANTHER" id="PTHR24148">
    <property type="entry name" value="ANKYRIN REPEAT DOMAIN-CONTAINING PROTEIN 39 HOMOLOG-RELATED"/>
    <property type="match status" value="1"/>
</dbReference>
<sequence length="87" mass="9883">LSYVWGPSGDNRPIKLNSKSFMVRKNLWDFLYAASIESHRVFTTGCFRSIWIDALCIDHDSVLERNHQVQQMGPICSNAANVVAWLG</sequence>
<dbReference type="InterPro" id="IPR052895">
    <property type="entry name" value="HetReg/Transcr_Mod"/>
</dbReference>
<dbReference type="AlphaFoldDB" id="A0A9P4H3X8"/>
<evidence type="ECO:0000259" key="1">
    <source>
        <dbReference type="Pfam" id="PF06985"/>
    </source>
</evidence>
<feature type="domain" description="Heterokaryon incompatibility" evidence="1">
    <location>
        <begin position="1"/>
        <end position="87"/>
    </location>
</feature>
<accession>A0A9P4H3X8</accession>
<feature type="non-terminal residue" evidence="2">
    <location>
        <position position="87"/>
    </location>
</feature>
<protein>
    <recommendedName>
        <fullName evidence="1">Heterokaryon incompatibility domain-containing protein</fullName>
    </recommendedName>
</protein>
<evidence type="ECO:0000313" key="3">
    <source>
        <dbReference type="Proteomes" id="UP000799777"/>
    </source>
</evidence>
<dbReference type="EMBL" id="ML978241">
    <property type="protein sequence ID" value="KAF2026572.1"/>
    <property type="molecule type" value="Genomic_DNA"/>
</dbReference>
<organism evidence="2 3">
    <name type="scientific">Setomelanomma holmii</name>
    <dbReference type="NCBI Taxonomy" id="210430"/>
    <lineage>
        <taxon>Eukaryota</taxon>
        <taxon>Fungi</taxon>
        <taxon>Dikarya</taxon>
        <taxon>Ascomycota</taxon>
        <taxon>Pezizomycotina</taxon>
        <taxon>Dothideomycetes</taxon>
        <taxon>Pleosporomycetidae</taxon>
        <taxon>Pleosporales</taxon>
        <taxon>Pleosporineae</taxon>
        <taxon>Phaeosphaeriaceae</taxon>
        <taxon>Setomelanomma</taxon>
    </lineage>
</organism>
<gene>
    <name evidence="2" type="ORF">EK21DRAFT_23103</name>
</gene>
<proteinExistence type="predicted"/>
<dbReference type="PANTHER" id="PTHR24148:SF73">
    <property type="entry name" value="HET DOMAIN PROTEIN (AFU_ORTHOLOGUE AFUA_8G01020)"/>
    <property type="match status" value="1"/>
</dbReference>
<feature type="non-terminal residue" evidence="2">
    <location>
        <position position="1"/>
    </location>
</feature>
<comment type="caution">
    <text evidence="2">The sequence shown here is derived from an EMBL/GenBank/DDBJ whole genome shotgun (WGS) entry which is preliminary data.</text>
</comment>
<dbReference type="Proteomes" id="UP000799777">
    <property type="component" value="Unassembled WGS sequence"/>
</dbReference>
<evidence type="ECO:0000313" key="2">
    <source>
        <dbReference type="EMBL" id="KAF2026572.1"/>
    </source>
</evidence>
<name>A0A9P4H3X8_9PLEO</name>
<keyword evidence="3" id="KW-1185">Reference proteome</keyword>
<dbReference type="InterPro" id="IPR010730">
    <property type="entry name" value="HET"/>
</dbReference>
<dbReference type="Pfam" id="PF06985">
    <property type="entry name" value="HET"/>
    <property type="match status" value="1"/>
</dbReference>